<gene>
    <name evidence="2" type="ORF">GCM10008027_39740</name>
</gene>
<keyword evidence="1" id="KW-1133">Transmembrane helix</keyword>
<evidence type="ECO:0000313" key="2">
    <source>
        <dbReference type="EMBL" id="GGF10940.1"/>
    </source>
</evidence>
<accession>A0ABQ1U5U3</accession>
<dbReference type="EMBL" id="BMIT01000024">
    <property type="protein sequence ID" value="GGF10940.1"/>
    <property type="molecule type" value="Genomic_DNA"/>
</dbReference>
<keyword evidence="1" id="KW-0812">Transmembrane</keyword>
<protein>
    <recommendedName>
        <fullName evidence="4">Acriflavin resistance protein</fullName>
    </recommendedName>
</protein>
<name>A0ABQ1U5U3_9GAMM</name>
<evidence type="ECO:0000313" key="3">
    <source>
        <dbReference type="Proteomes" id="UP000638462"/>
    </source>
</evidence>
<dbReference type="Proteomes" id="UP000638462">
    <property type="component" value="Unassembled WGS sequence"/>
</dbReference>
<proteinExistence type="predicted"/>
<keyword evidence="3" id="KW-1185">Reference proteome</keyword>
<evidence type="ECO:0008006" key="4">
    <source>
        <dbReference type="Google" id="ProtNLM"/>
    </source>
</evidence>
<sequence>MVFGGLALVVLFTLYLTPVIYLGLARFTKPRGDESKLLGEELEKA</sequence>
<comment type="caution">
    <text evidence="2">The sequence shown here is derived from an EMBL/GenBank/DDBJ whole genome shotgun (WGS) entry which is preliminary data.</text>
</comment>
<feature type="transmembrane region" description="Helical" evidence="1">
    <location>
        <begin position="6"/>
        <end position="27"/>
    </location>
</feature>
<organism evidence="2 3">
    <name type="scientific">Pseudoalteromonas gelatinilytica</name>
    <dbReference type="NCBI Taxonomy" id="1703256"/>
    <lineage>
        <taxon>Bacteria</taxon>
        <taxon>Pseudomonadati</taxon>
        <taxon>Pseudomonadota</taxon>
        <taxon>Gammaproteobacteria</taxon>
        <taxon>Alteromonadales</taxon>
        <taxon>Pseudoalteromonadaceae</taxon>
        <taxon>Pseudoalteromonas</taxon>
    </lineage>
</organism>
<evidence type="ECO:0000256" key="1">
    <source>
        <dbReference type="SAM" id="Phobius"/>
    </source>
</evidence>
<reference evidence="3" key="1">
    <citation type="journal article" date="2019" name="Int. J. Syst. Evol. Microbiol.">
        <title>The Global Catalogue of Microorganisms (GCM) 10K type strain sequencing project: providing services to taxonomists for standard genome sequencing and annotation.</title>
        <authorList>
            <consortium name="The Broad Institute Genomics Platform"/>
            <consortium name="The Broad Institute Genome Sequencing Center for Infectious Disease"/>
            <person name="Wu L."/>
            <person name="Ma J."/>
        </authorList>
    </citation>
    <scope>NUCLEOTIDE SEQUENCE [LARGE SCALE GENOMIC DNA]</scope>
    <source>
        <strain evidence="3">CGMCC 1.15394</strain>
    </source>
</reference>
<keyword evidence="1" id="KW-0472">Membrane</keyword>